<accession>A0A023B3E2</accession>
<reference evidence="7" key="1">
    <citation type="submission" date="2013-12" db="EMBL/GenBank/DDBJ databases">
        <authorList>
            <person name="Omoto C.K."/>
            <person name="Sibley D."/>
            <person name="Venepally P."/>
            <person name="Hadjithomas M."/>
            <person name="Karamycheva S."/>
            <person name="Brunk B."/>
            <person name="Roos D."/>
            <person name="Caler E."/>
            <person name="Lorenzi H."/>
        </authorList>
    </citation>
    <scope>NUCLEOTIDE SEQUENCE</scope>
</reference>
<dbReference type="Gene3D" id="1.25.40.150">
    <property type="entry name" value="V-type ATPase, subunit H, C-terminal domain"/>
    <property type="match status" value="1"/>
</dbReference>
<dbReference type="InterPro" id="IPR016024">
    <property type="entry name" value="ARM-type_fold"/>
</dbReference>
<dbReference type="PANTHER" id="PTHR10698">
    <property type="entry name" value="V-TYPE PROTON ATPASE SUBUNIT H"/>
    <property type="match status" value="1"/>
</dbReference>
<proteinExistence type="inferred from homology"/>
<dbReference type="AlphaFoldDB" id="A0A023B3E2"/>
<comment type="caution">
    <text evidence="7">The sequence shown here is derived from an EMBL/GenBank/DDBJ whole genome shotgun (WGS) entry which is preliminary data.</text>
</comment>
<dbReference type="OMA" id="EEWIFEI"/>
<dbReference type="InterPro" id="IPR011989">
    <property type="entry name" value="ARM-like"/>
</dbReference>
<keyword evidence="3" id="KW-0375">Hydrogen ion transport</keyword>
<evidence type="ECO:0000256" key="5">
    <source>
        <dbReference type="SAM" id="MobiDB-lite"/>
    </source>
</evidence>
<dbReference type="OrthoDB" id="10263554at2759"/>
<dbReference type="eggNOG" id="KOG2759">
    <property type="taxonomic scope" value="Eukaryota"/>
</dbReference>
<keyword evidence="8" id="KW-1185">Reference proteome</keyword>
<dbReference type="RefSeq" id="XP_011131566.1">
    <property type="nucleotide sequence ID" value="XM_011133264.1"/>
</dbReference>
<dbReference type="VEuPathDB" id="CryptoDB:GNI_113250"/>
<evidence type="ECO:0000256" key="4">
    <source>
        <dbReference type="ARBA" id="ARBA00023065"/>
    </source>
</evidence>
<dbReference type="GeneID" id="22913986"/>
<name>A0A023B3E2_GRENI</name>
<dbReference type="Gene3D" id="1.25.10.10">
    <property type="entry name" value="Leucine-rich Repeat Variant"/>
    <property type="match status" value="1"/>
</dbReference>
<gene>
    <name evidence="7" type="ORF">GNI_113250</name>
</gene>
<dbReference type="Pfam" id="PF03224">
    <property type="entry name" value="V-ATPase_H_N"/>
    <property type="match status" value="1"/>
</dbReference>
<dbReference type="GO" id="GO:0046961">
    <property type="term" value="F:proton-transporting ATPase activity, rotational mechanism"/>
    <property type="evidence" value="ECO:0007669"/>
    <property type="project" value="InterPro"/>
</dbReference>
<evidence type="ECO:0000313" key="8">
    <source>
        <dbReference type="Proteomes" id="UP000019763"/>
    </source>
</evidence>
<protein>
    <submittedName>
        <fullName evidence="7">Vacuolar ATP synthase subunit H</fullName>
    </submittedName>
</protein>
<dbReference type="Pfam" id="PF11698">
    <property type="entry name" value="V-ATPase_H_C"/>
    <property type="match status" value="1"/>
</dbReference>
<dbReference type="InterPro" id="IPR038497">
    <property type="entry name" value="ATPase_V1-cplx_hsu_C_sf"/>
</dbReference>
<comment type="similarity">
    <text evidence="1">Belongs to the V-ATPase H subunit family.</text>
</comment>
<dbReference type="PANTHER" id="PTHR10698:SF0">
    <property type="entry name" value="V-TYPE PROTON ATPASE SUBUNIT H"/>
    <property type="match status" value="1"/>
</dbReference>
<dbReference type="EMBL" id="AFNH02000847">
    <property type="protein sequence ID" value="EZG55426.1"/>
    <property type="molecule type" value="Genomic_DNA"/>
</dbReference>
<keyword evidence="2" id="KW-0813">Transport</keyword>
<dbReference type="Proteomes" id="UP000019763">
    <property type="component" value="Unassembled WGS sequence"/>
</dbReference>
<sequence>MPADTEKMRLMGQEEGGSGTAVREAVPKPDFVNLARQGEIDQKYVDLLESAAAAASTQSDELLKDPAILEALLMSLRSINKTPQAAEYIASLIIDGCKLDTSNWSLVANCPAIAGVDGAYAAFSRSWPSNGKVVNDSFALLISTCLNYNPGTIDVRPLFKLIIDPSQEKMTSAGRLAAISSLLRLDALRADLCNSSTLRGVICQGLTSKDVYQTYYAVLCLWQLSFNRKVVEEKGPLYIHRSMLRSFLAMFGGIKKEKIVRASIMLLNNLVDEEWIFEILIQQKVDYTLTSLTYEKWRDEELSNDIESLQRKFYHSLNQINHFDRYLKELDACKFTPGPLHTEKFWIENVNRFEDNEYDAVKKLSNILFTCEEPQTLSLALFDLGEFARLYPTGKQIMSNIGAKAKIMEMMNYPQKDVAREALLTTQKLMLDNWKQLGGGAQEKHTAQEKH</sequence>
<dbReference type="InterPro" id="IPR011987">
    <property type="entry name" value="ATPase_V1-cplx_hsu_C"/>
</dbReference>
<feature type="domain" description="ATPase V1 complex subunit H C-terminal" evidence="6">
    <location>
        <begin position="321"/>
        <end position="434"/>
    </location>
</feature>
<feature type="region of interest" description="Disordered" evidence="5">
    <location>
        <begin position="1"/>
        <end position="21"/>
    </location>
</feature>
<evidence type="ECO:0000256" key="3">
    <source>
        <dbReference type="ARBA" id="ARBA00022781"/>
    </source>
</evidence>
<evidence type="ECO:0000256" key="1">
    <source>
        <dbReference type="ARBA" id="ARBA00008613"/>
    </source>
</evidence>
<organism evidence="7 8">
    <name type="scientific">Gregarina niphandrodes</name>
    <name type="common">Septate eugregarine</name>
    <dbReference type="NCBI Taxonomy" id="110365"/>
    <lineage>
        <taxon>Eukaryota</taxon>
        <taxon>Sar</taxon>
        <taxon>Alveolata</taxon>
        <taxon>Apicomplexa</taxon>
        <taxon>Conoidasida</taxon>
        <taxon>Gregarinasina</taxon>
        <taxon>Eugregarinorida</taxon>
        <taxon>Gregarinidae</taxon>
        <taxon>Gregarina</taxon>
    </lineage>
</organism>
<keyword evidence="4" id="KW-0406">Ion transport</keyword>
<evidence type="ECO:0000256" key="2">
    <source>
        <dbReference type="ARBA" id="ARBA00022448"/>
    </source>
</evidence>
<dbReference type="SUPFAM" id="SSF48371">
    <property type="entry name" value="ARM repeat"/>
    <property type="match status" value="1"/>
</dbReference>
<evidence type="ECO:0000259" key="6">
    <source>
        <dbReference type="Pfam" id="PF11698"/>
    </source>
</evidence>
<evidence type="ECO:0000313" key="7">
    <source>
        <dbReference type="EMBL" id="EZG55426.1"/>
    </source>
</evidence>
<dbReference type="InterPro" id="IPR004908">
    <property type="entry name" value="ATPase_V1-cplx_hsu"/>
</dbReference>
<dbReference type="GO" id="GO:0000221">
    <property type="term" value="C:vacuolar proton-transporting V-type ATPase, V1 domain"/>
    <property type="evidence" value="ECO:0007669"/>
    <property type="project" value="InterPro"/>
</dbReference>